<reference evidence="2 3" key="1">
    <citation type="submission" date="2012-04" db="EMBL/GenBank/DDBJ databases">
        <title>Complete genome of Rhodanobacter sp. 2APBS1.</title>
        <authorList>
            <consortium name="US DOE Joint Genome Institute"/>
            <person name="Huntemann M."/>
            <person name="Wei C.-L."/>
            <person name="Han J."/>
            <person name="Detter J.C."/>
            <person name="Han C."/>
            <person name="Tapia R."/>
            <person name="Munk A.C.C."/>
            <person name="Chen A."/>
            <person name="Krypides N."/>
            <person name="Mavromatis K."/>
            <person name="Markowitz V."/>
            <person name="Szeto E."/>
            <person name="Ivanova N."/>
            <person name="Mikhailova N."/>
            <person name="Ovchinnikova G."/>
            <person name="Pagani I."/>
            <person name="Pati A."/>
            <person name="Goodwin L."/>
            <person name="Peters L."/>
            <person name="Pitluck S."/>
            <person name="Woyke T."/>
            <person name="Prakash O."/>
            <person name="Elkins J."/>
            <person name="Brown S."/>
            <person name="Palumbo A."/>
            <person name="Hemme C."/>
            <person name="Zhou J."/>
            <person name="Watson D."/>
            <person name="Jardine P."/>
            <person name="Kostka J."/>
            <person name="Green S."/>
        </authorList>
    </citation>
    <scope>NUCLEOTIDE SEQUENCE [LARGE SCALE GENOMIC DNA]</scope>
    <source>
        <strain evidence="2 3">2APBS1</strain>
    </source>
</reference>
<protein>
    <submittedName>
        <fullName evidence="2">Uncharacterized protein</fullName>
    </submittedName>
</protein>
<dbReference type="HOGENOM" id="CLU_2864868_0_0_6"/>
<gene>
    <name evidence="2" type="ORF">R2APBS1_3038</name>
</gene>
<feature type="chain" id="PRO_5004056134" evidence="1">
    <location>
        <begin position="23"/>
        <end position="64"/>
    </location>
</feature>
<proteinExistence type="predicted"/>
<name>M4NJ44_9GAMM</name>
<accession>M4NJ44</accession>
<organism evidence="2 3">
    <name type="scientific">Rhodanobacter denitrificans</name>
    <dbReference type="NCBI Taxonomy" id="666685"/>
    <lineage>
        <taxon>Bacteria</taxon>
        <taxon>Pseudomonadati</taxon>
        <taxon>Pseudomonadota</taxon>
        <taxon>Gammaproteobacteria</taxon>
        <taxon>Lysobacterales</taxon>
        <taxon>Rhodanobacteraceae</taxon>
        <taxon>Rhodanobacter</taxon>
    </lineage>
</organism>
<dbReference type="Proteomes" id="UP000011859">
    <property type="component" value="Chromosome"/>
</dbReference>
<keyword evidence="3" id="KW-1185">Reference proteome</keyword>
<sequence length="64" mass="6747" precursor="true">MTSLKTATFGMCLMLFATALWAGDADVCYSHAKSPMATNRLQDTTVPVCGHAGTHTLTELAKAS</sequence>
<feature type="signal peptide" evidence="1">
    <location>
        <begin position="1"/>
        <end position="22"/>
    </location>
</feature>
<dbReference type="AlphaFoldDB" id="M4NJ44"/>
<evidence type="ECO:0000256" key="1">
    <source>
        <dbReference type="SAM" id="SignalP"/>
    </source>
</evidence>
<dbReference type="KEGG" id="rhd:R2APBS1_3038"/>
<dbReference type="STRING" id="666685.R2APBS1_3038"/>
<keyword evidence="1" id="KW-0732">Signal</keyword>
<evidence type="ECO:0000313" key="2">
    <source>
        <dbReference type="EMBL" id="AGG90112.1"/>
    </source>
</evidence>
<dbReference type="EMBL" id="CP003470">
    <property type="protein sequence ID" value="AGG90112.1"/>
    <property type="molecule type" value="Genomic_DNA"/>
</dbReference>
<evidence type="ECO:0000313" key="3">
    <source>
        <dbReference type="Proteomes" id="UP000011859"/>
    </source>
</evidence>